<evidence type="ECO:0000313" key="7">
    <source>
        <dbReference type="Proteomes" id="UP001341297"/>
    </source>
</evidence>
<evidence type="ECO:0000313" key="4">
    <source>
        <dbReference type="EMBL" id="KRT94340.1"/>
    </source>
</evidence>
<evidence type="ECO:0000256" key="1">
    <source>
        <dbReference type="ARBA" id="ARBA00009481"/>
    </source>
</evidence>
<organism evidence="4 6">
    <name type="scientific">Bacillus glycinifermentans</name>
    <dbReference type="NCBI Taxonomy" id="1664069"/>
    <lineage>
        <taxon>Bacteria</taxon>
        <taxon>Bacillati</taxon>
        <taxon>Bacillota</taxon>
        <taxon>Bacilli</taxon>
        <taxon>Bacillales</taxon>
        <taxon>Bacillaceae</taxon>
        <taxon>Bacillus</taxon>
    </lineage>
</organism>
<dbReference type="PANTHER" id="PTHR12526">
    <property type="entry name" value="GLYCOSYLTRANSFERASE"/>
    <property type="match status" value="1"/>
</dbReference>
<keyword evidence="5" id="KW-0808">Transferase</keyword>
<protein>
    <submittedName>
        <fullName evidence="5">Glycosyltransferase family 4 protein</fullName>
        <ecNumber evidence="5">2.4.-.-</ecNumber>
    </submittedName>
</protein>
<dbReference type="Pfam" id="PF13439">
    <property type="entry name" value="Glyco_transf_4"/>
    <property type="match status" value="1"/>
</dbReference>
<dbReference type="CDD" id="cd03801">
    <property type="entry name" value="GT4_PimA-like"/>
    <property type="match status" value="1"/>
</dbReference>
<evidence type="ECO:0000259" key="2">
    <source>
        <dbReference type="Pfam" id="PF00534"/>
    </source>
</evidence>
<dbReference type="PANTHER" id="PTHR12526:SF634">
    <property type="entry name" value="BLL3361 PROTEIN"/>
    <property type="match status" value="1"/>
</dbReference>
<proteinExistence type="inferred from homology"/>
<dbReference type="InterPro" id="IPR001296">
    <property type="entry name" value="Glyco_trans_1"/>
</dbReference>
<dbReference type="EMBL" id="LECW02000012">
    <property type="protein sequence ID" value="KRT94340.1"/>
    <property type="molecule type" value="Genomic_DNA"/>
</dbReference>
<evidence type="ECO:0000313" key="5">
    <source>
        <dbReference type="EMBL" id="MEC0485871.1"/>
    </source>
</evidence>
<evidence type="ECO:0000313" key="6">
    <source>
        <dbReference type="Proteomes" id="UP000036168"/>
    </source>
</evidence>
<comment type="caution">
    <text evidence="4">The sequence shown here is derived from an EMBL/GenBank/DDBJ whole genome shotgun (WGS) entry which is preliminary data.</text>
</comment>
<sequence>MERYSLELAIKQLDLNGYDLIHCHDFMTARAMSRSKPPGTPLIVSLHNFKYHEAKVTREFYDKTRSEQQYIKIEEYLGAISGDSVAVPCQWLKNQLIQIGVSPPNIQVIPYGIVKEPFVQSEKNSSKKDRHQIPKIILCPARLVPVKGHRYLIEALSKLHREREDFHYLLAGEGPEQKALEQLAGELGVASAISFLGKRHDIPHLMNHSDIIVLPSLHDTFPLVILEGQFSAKPILAANAGGIKEIISDGADGMLIPPADSEALAEKLRLLLDDDAIRLQLGRRALDKAMNHRDIRFHLDMLERLYQQCTAQKRLSHHFSAGPDPDLEILNQIDP</sequence>
<dbReference type="EMBL" id="JARRTL010000011">
    <property type="protein sequence ID" value="MEC0485871.1"/>
    <property type="molecule type" value="Genomic_DNA"/>
</dbReference>
<dbReference type="AlphaFoldDB" id="A0A0T6BRV0"/>
<dbReference type="Proteomes" id="UP001341297">
    <property type="component" value="Unassembled WGS sequence"/>
</dbReference>
<comment type="similarity">
    <text evidence="1">Belongs to the glycosyltransferase group 1 family. Glycosyltransferase 4 subfamily.</text>
</comment>
<dbReference type="InterPro" id="IPR028098">
    <property type="entry name" value="Glyco_trans_4-like_N"/>
</dbReference>
<dbReference type="Gene3D" id="3.40.50.2000">
    <property type="entry name" value="Glycogen Phosphorylase B"/>
    <property type="match status" value="2"/>
</dbReference>
<dbReference type="GO" id="GO:0016757">
    <property type="term" value="F:glycosyltransferase activity"/>
    <property type="evidence" value="ECO:0007669"/>
    <property type="project" value="UniProtKB-KW"/>
</dbReference>
<dbReference type="Proteomes" id="UP000036168">
    <property type="component" value="Unassembled WGS sequence"/>
</dbReference>
<reference evidence="5 7" key="3">
    <citation type="submission" date="2023-03" db="EMBL/GenBank/DDBJ databases">
        <title>Agriculturally important microbes genome sequencing.</title>
        <authorList>
            <person name="Dunlap C."/>
        </authorList>
    </citation>
    <scope>NUCLEOTIDE SEQUENCE [LARGE SCALE GENOMIC DNA]</scope>
    <source>
        <strain evidence="5 7">CBP-3203</strain>
    </source>
</reference>
<reference evidence="4" key="2">
    <citation type="submission" date="2015-10" db="EMBL/GenBank/DDBJ databases">
        <authorList>
            <person name="Gilbert D.G."/>
        </authorList>
    </citation>
    <scope>NUCLEOTIDE SEQUENCE</scope>
    <source>
        <strain evidence="4">GO-13</strain>
    </source>
</reference>
<dbReference type="EC" id="2.4.-.-" evidence="5"/>
<feature type="domain" description="Glycosyltransferase subfamily 4-like N-terminal" evidence="3">
    <location>
        <begin position="9"/>
        <end position="113"/>
    </location>
</feature>
<dbReference type="Pfam" id="PF00534">
    <property type="entry name" value="Glycos_transf_1"/>
    <property type="match status" value="1"/>
</dbReference>
<reference evidence="4 6" key="1">
    <citation type="journal article" date="2015" name="Int. J. Syst. Evol. Microbiol.">
        <title>Bacillus glycinifermentans sp. nov., isolated from fermented soybean paste.</title>
        <authorList>
            <person name="Kim S.J."/>
            <person name="Dunlap C.A."/>
            <person name="Kwon S.W."/>
            <person name="Rooney A.P."/>
        </authorList>
    </citation>
    <scope>NUCLEOTIDE SEQUENCE [LARGE SCALE GENOMIC DNA]</scope>
    <source>
        <strain evidence="4 6">GO-13</strain>
    </source>
</reference>
<feature type="domain" description="Glycosyl transferase family 1" evidence="2">
    <location>
        <begin position="122"/>
        <end position="285"/>
    </location>
</feature>
<keyword evidence="5" id="KW-0328">Glycosyltransferase</keyword>
<name>A0A0T6BRV0_9BACI</name>
<accession>A0A0T6BRV0</accession>
<gene>
    <name evidence="4" type="ORF">AB447_203375</name>
    <name evidence="5" type="ORF">P8828_13685</name>
</gene>
<dbReference type="SUPFAM" id="SSF53756">
    <property type="entry name" value="UDP-Glycosyltransferase/glycogen phosphorylase"/>
    <property type="match status" value="1"/>
</dbReference>
<dbReference type="OrthoDB" id="9815550at2"/>
<keyword evidence="7" id="KW-1185">Reference proteome</keyword>
<evidence type="ECO:0000259" key="3">
    <source>
        <dbReference type="Pfam" id="PF13439"/>
    </source>
</evidence>